<keyword evidence="1" id="KW-0472">Membrane</keyword>
<dbReference type="AlphaFoldDB" id="M0PV03"/>
<feature type="transmembrane region" description="Helical" evidence="1">
    <location>
        <begin position="134"/>
        <end position="154"/>
    </location>
</feature>
<feature type="transmembrane region" description="Helical" evidence="1">
    <location>
        <begin position="271"/>
        <end position="293"/>
    </location>
</feature>
<name>M0PV03_9EURY</name>
<feature type="transmembrane region" description="Helical" evidence="1">
    <location>
        <begin position="216"/>
        <end position="236"/>
    </location>
</feature>
<dbReference type="Proteomes" id="UP000011528">
    <property type="component" value="Unassembled WGS sequence"/>
</dbReference>
<gene>
    <name evidence="2" type="ORF">C462_00292</name>
</gene>
<reference evidence="2 3" key="1">
    <citation type="journal article" date="2014" name="PLoS Genet.">
        <title>Phylogenetically driven sequencing of extremely halophilic archaea reveals strategies for static and dynamic osmo-response.</title>
        <authorList>
            <person name="Becker E.A."/>
            <person name="Seitzer P.M."/>
            <person name="Tritt A."/>
            <person name="Larsen D."/>
            <person name="Krusor M."/>
            <person name="Yao A.I."/>
            <person name="Wu D."/>
            <person name="Madern D."/>
            <person name="Eisen J.A."/>
            <person name="Darling A.E."/>
            <person name="Facciotti M.T."/>
        </authorList>
    </citation>
    <scope>NUCLEOTIDE SEQUENCE [LARGE SCALE GENOMIC DNA]</scope>
    <source>
        <strain evidence="2 3">JCM 13916</strain>
    </source>
</reference>
<comment type="caution">
    <text evidence="2">The sequence shown here is derived from an EMBL/GenBank/DDBJ whole genome shotgun (WGS) entry which is preliminary data.</text>
</comment>
<feature type="transmembrane region" description="Helical" evidence="1">
    <location>
        <begin position="184"/>
        <end position="204"/>
    </location>
</feature>
<accession>M0PV03</accession>
<evidence type="ECO:0000313" key="2">
    <source>
        <dbReference type="EMBL" id="EMA72680.1"/>
    </source>
</evidence>
<keyword evidence="1" id="KW-0812">Transmembrane</keyword>
<dbReference type="EMBL" id="AOJJ01000009">
    <property type="protein sequence ID" value="EMA72680.1"/>
    <property type="molecule type" value="Genomic_DNA"/>
</dbReference>
<evidence type="ECO:0000256" key="1">
    <source>
        <dbReference type="SAM" id="Phobius"/>
    </source>
</evidence>
<sequence>MCEYRPSKVLYDWETHSDVMPSIRSLVVSVLVGLVHAGTLIAIALTLGYSIGPSEYAILGMGWRYGGLVVVAAVPVWLAFRYRIVAPLLTLVVTTGYVLGMELTPPGPTFRDVAELERLAEPTGITVVENGLYIVRYMLNASVWTVGFLFLGIVEYTVRIGWKRVPAVPSPVSLISIPASRKQAVSSATIGGVLHAAVMLWFSLRLGLTFSGDFSWLLYISSTLGMWLLAAVPLYLLVRHLVVTPATGLTAFILLNAQAEFTASPEDPHTLYFGAWFLYLGILLIVAGIEIGLRQLQVTQRLRLMT</sequence>
<evidence type="ECO:0000313" key="3">
    <source>
        <dbReference type="Proteomes" id="UP000011528"/>
    </source>
</evidence>
<protein>
    <submittedName>
        <fullName evidence="2">Uncharacterized protein</fullName>
    </submittedName>
</protein>
<feature type="transmembrane region" description="Helical" evidence="1">
    <location>
        <begin position="63"/>
        <end position="80"/>
    </location>
</feature>
<proteinExistence type="predicted"/>
<feature type="transmembrane region" description="Helical" evidence="1">
    <location>
        <begin position="241"/>
        <end position="259"/>
    </location>
</feature>
<keyword evidence="1" id="KW-1133">Transmembrane helix</keyword>
<organism evidence="2 3">
    <name type="scientific">Halorubrum distributum JCM 13916</name>
    <dbReference type="NCBI Taxonomy" id="1230455"/>
    <lineage>
        <taxon>Archaea</taxon>
        <taxon>Methanobacteriati</taxon>
        <taxon>Methanobacteriota</taxon>
        <taxon>Stenosarchaea group</taxon>
        <taxon>Halobacteria</taxon>
        <taxon>Halobacteriales</taxon>
        <taxon>Haloferacaceae</taxon>
        <taxon>Halorubrum</taxon>
        <taxon>Halorubrum distributum group</taxon>
    </lineage>
</organism>
<feature type="transmembrane region" description="Helical" evidence="1">
    <location>
        <begin position="26"/>
        <end position="51"/>
    </location>
</feature>
<feature type="transmembrane region" description="Helical" evidence="1">
    <location>
        <begin position="85"/>
        <end position="103"/>
    </location>
</feature>